<name>M1VE50_CYAM1</name>
<dbReference type="Gramene" id="CMN017CT">
    <property type="protein sequence ID" value="CMN017CT"/>
    <property type="gene ID" value="CMN017C"/>
</dbReference>
<dbReference type="InterPro" id="IPR036625">
    <property type="entry name" value="E3-bd_dom_sf"/>
</dbReference>
<dbReference type="Pfam" id="PF02817">
    <property type="entry name" value="E3_binding"/>
    <property type="match status" value="1"/>
</dbReference>
<dbReference type="PANTHER" id="PTHR23151">
    <property type="entry name" value="DIHYDROLIPOAMIDE ACETYL/SUCCINYL-TRANSFERASE-RELATED"/>
    <property type="match status" value="1"/>
</dbReference>
<evidence type="ECO:0000259" key="6">
    <source>
        <dbReference type="PROSITE" id="PS50968"/>
    </source>
</evidence>
<dbReference type="InterPro" id="IPR000089">
    <property type="entry name" value="Biotin_lipoyl"/>
</dbReference>
<dbReference type="Gene3D" id="3.30.559.10">
    <property type="entry name" value="Chloramphenicol acetyltransferase-like domain"/>
    <property type="match status" value="1"/>
</dbReference>
<dbReference type="GO" id="GO:0045254">
    <property type="term" value="C:pyruvate dehydrogenase complex"/>
    <property type="evidence" value="ECO:0007669"/>
    <property type="project" value="InterPro"/>
</dbReference>
<feature type="compositionally biased region" description="Basic and acidic residues" evidence="5">
    <location>
        <begin position="202"/>
        <end position="218"/>
    </location>
</feature>
<dbReference type="RefSeq" id="XP_005537198.1">
    <property type="nucleotide sequence ID" value="XM_005537141.1"/>
</dbReference>
<keyword evidence="9" id="KW-1185">Reference proteome</keyword>
<dbReference type="EC" id="2.3.1.-" evidence="4"/>
<dbReference type="OrthoDB" id="537444at2759"/>
<dbReference type="PROSITE" id="PS00189">
    <property type="entry name" value="LIPOYL"/>
    <property type="match status" value="1"/>
</dbReference>
<dbReference type="GeneID" id="16995242"/>
<dbReference type="SUPFAM" id="SSF52777">
    <property type="entry name" value="CoA-dependent acyltransferases"/>
    <property type="match status" value="1"/>
</dbReference>
<comment type="similarity">
    <text evidence="1 4">Belongs to the 2-oxoacid dehydrogenase family.</text>
</comment>
<dbReference type="InterPro" id="IPR011053">
    <property type="entry name" value="Single_hybrid_motif"/>
</dbReference>
<dbReference type="eggNOG" id="KOG0557">
    <property type="taxonomic scope" value="Eukaryota"/>
</dbReference>
<dbReference type="STRING" id="280699.M1VE50"/>
<feature type="domain" description="Lipoyl-binding" evidence="6">
    <location>
        <begin position="48"/>
        <end position="124"/>
    </location>
</feature>
<dbReference type="FunFam" id="2.40.50.100:FF:000010">
    <property type="entry name" value="Acetyltransferase component of pyruvate dehydrogenase complex"/>
    <property type="match status" value="1"/>
</dbReference>
<evidence type="ECO:0000256" key="5">
    <source>
        <dbReference type="SAM" id="MobiDB-lite"/>
    </source>
</evidence>
<proteinExistence type="inferred from homology"/>
<dbReference type="InterPro" id="IPR045257">
    <property type="entry name" value="E2/Pdx1"/>
</dbReference>
<dbReference type="KEGG" id="cme:CYME_CMN017C"/>
<dbReference type="CDD" id="cd06849">
    <property type="entry name" value="lipoyl_domain"/>
    <property type="match status" value="1"/>
</dbReference>
<evidence type="ECO:0000256" key="4">
    <source>
        <dbReference type="RuleBase" id="RU003423"/>
    </source>
</evidence>
<dbReference type="InterPro" id="IPR003016">
    <property type="entry name" value="2-oxoA_DH_lipoyl-BS"/>
</dbReference>
<feature type="compositionally biased region" description="Low complexity" evidence="5">
    <location>
        <begin position="153"/>
        <end position="172"/>
    </location>
</feature>
<dbReference type="PANTHER" id="PTHR23151:SF90">
    <property type="entry name" value="DIHYDROLIPOYLLYSINE-RESIDUE ACETYLTRANSFERASE COMPONENT OF PYRUVATE DEHYDROGENASE COMPLEX, MITOCHONDRIAL-RELATED"/>
    <property type="match status" value="1"/>
</dbReference>
<reference evidence="8 9" key="2">
    <citation type="journal article" date="2007" name="BMC Biol.">
        <title>A 100%-complete sequence reveals unusually simple genomic features in the hot-spring red alga Cyanidioschyzon merolae.</title>
        <authorList>
            <person name="Nozaki H."/>
            <person name="Takano H."/>
            <person name="Misumi O."/>
            <person name="Terasawa K."/>
            <person name="Matsuzaki M."/>
            <person name="Maruyama S."/>
            <person name="Nishida K."/>
            <person name="Yagisawa F."/>
            <person name="Yoshida Y."/>
            <person name="Fujiwara T."/>
            <person name="Takio S."/>
            <person name="Tamura K."/>
            <person name="Chung S.J."/>
            <person name="Nakamura S."/>
            <person name="Kuroiwa H."/>
            <person name="Tanaka K."/>
            <person name="Sato N."/>
            <person name="Kuroiwa T."/>
        </authorList>
    </citation>
    <scope>NUCLEOTIDE SEQUENCE [LARGE SCALE GENOMIC DNA]</scope>
    <source>
        <strain evidence="8 9">10D</strain>
    </source>
</reference>
<dbReference type="Pfam" id="PF00198">
    <property type="entry name" value="2-oxoacid_dh"/>
    <property type="match status" value="1"/>
</dbReference>
<dbReference type="HOGENOM" id="CLU_016733_10_2_1"/>
<evidence type="ECO:0000313" key="8">
    <source>
        <dbReference type="EMBL" id="BAM81162.1"/>
    </source>
</evidence>
<evidence type="ECO:0000259" key="7">
    <source>
        <dbReference type="PROSITE" id="PS51826"/>
    </source>
</evidence>
<keyword evidence="3" id="KW-0809">Transit peptide</keyword>
<dbReference type="InterPro" id="IPR023213">
    <property type="entry name" value="CAT-like_dom_sf"/>
</dbReference>
<dbReference type="SUPFAM" id="SSF47005">
    <property type="entry name" value="Peripheral subunit-binding domain of 2-oxo acid dehydrogenase complex"/>
    <property type="match status" value="1"/>
</dbReference>
<feature type="region of interest" description="Disordered" evidence="5">
    <location>
        <begin position="135"/>
        <end position="231"/>
    </location>
</feature>
<dbReference type="Proteomes" id="UP000007014">
    <property type="component" value="Chromosome 14"/>
</dbReference>
<evidence type="ECO:0000256" key="2">
    <source>
        <dbReference type="ARBA" id="ARBA00022823"/>
    </source>
</evidence>
<reference evidence="8 9" key="1">
    <citation type="journal article" date="2004" name="Nature">
        <title>Genome sequence of the ultrasmall unicellular red alga Cyanidioschyzon merolae 10D.</title>
        <authorList>
            <person name="Matsuzaki M."/>
            <person name="Misumi O."/>
            <person name="Shin-i T."/>
            <person name="Maruyama S."/>
            <person name="Takahara M."/>
            <person name="Miyagishima S."/>
            <person name="Mori T."/>
            <person name="Nishida K."/>
            <person name="Yagisawa F."/>
            <person name="Nishida K."/>
            <person name="Yoshida Y."/>
            <person name="Nishimura Y."/>
            <person name="Nakao S."/>
            <person name="Kobayashi T."/>
            <person name="Momoyama Y."/>
            <person name="Higashiyama T."/>
            <person name="Minoda A."/>
            <person name="Sano M."/>
            <person name="Nomoto H."/>
            <person name="Oishi K."/>
            <person name="Hayashi H."/>
            <person name="Ohta F."/>
            <person name="Nishizaka S."/>
            <person name="Haga S."/>
            <person name="Miura S."/>
            <person name="Morishita T."/>
            <person name="Kabeya Y."/>
            <person name="Terasawa K."/>
            <person name="Suzuki Y."/>
            <person name="Ishii Y."/>
            <person name="Asakawa S."/>
            <person name="Takano H."/>
            <person name="Ohta N."/>
            <person name="Kuroiwa H."/>
            <person name="Tanaka K."/>
            <person name="Shimizu N."/>
            <person name="Sugano S."/>
            <person name="Sato N."/>
            <person name="Nozaki H."/>
            <person name="Ogasawara N."/>
            <person name="Kohara Y."/>
            <person name="Kuroiwa T."/>
        </authorList>
    </citation>
    <scope>NUCLEOTIDE SEQUENCE [LARGE SCALE GENOMIC DNA]</scope>
    <source>
        <strain evidence="8 9">10D</strain>
    </source>
</reference>
<dbReference type="EMBL" id="AP006496">
    <property type="protein sequence ID" value="BAM81162.1"/>
    <property type="molecule type" value="Genomic_DNA"/>
</dbReference>
<organism evidence="8 9">
    <name type="scientific">Cyanidioschyzon merolae (strain NIES-3377 / 10D)</name>
    <name type="common">Unicellular red alga</name>
    <dbReference type="NCBI Taxonomy" id="280699"/>
    <lineage>
        <taxon>Eukaryota</taxon>
        <taxon>Rhodophyta</taxon>
        <taxon>Bangiophyceae</taxon>
        <taxon>Cyanidiales</taxon>
        <taxon>Cyanidiaceae</taxon>
        <taxon>Cyanidioschyzon</taxon>
    </lineage>
</organism>
<evidence type="ECO:0000256" key="1">
    <source>
        <dbReference type="ARBA" id="ARBA00007317"/>
    </source>
</evidence>
<dbReference type="Gene3D" id="2.40.50.100">
    <property type="match status" value="1"/>
</dbReference>
<dbReference type="GO" id="GO:0006086">
    <property type="term" value="P:pyruvate decarboxylation to acetyl-CoA"/>
    <property type="evidence" value="ECO:0007669"/>
    <property type="project" value="InterPro"/>
</dbReference>
<dbReference type="Pfam" id="PF00364">
    <property type="entry name" value="Biotin_lipoyl"/>
    <property type="match status" value="1"/>
</dbReference>
<dbReference type="PROSITE" id="PS51826">
    <property type="entry name" value="PSBD"/>
    <property type="match status" value="1"/>
</dbReference>
<sequence>MSAQILARVARSVHVLSKSGQWWYLEALVPQRHFRRCFAAASAELPPHIKLRMPALSPTMKEGNLVNWVKKEGEQVSAGDVLAEIETDKATVEFESQDEGILAKILVPAGTQNVPVGTLIALLAEEEADVAKLREAPIEPGESEAASVKKLETPAPEQQPAEETPRAPAEARTVTAHGGGPAKPRTEASRNETSSAPSRATPEPDSRRAQVDASRHAADSTAAQRLKASPYARKLAEESGVDLSRVQGSGPDGRIVAADLEAALRTATRQTVQQLPLDLFVESKRTIPHYQLVSEVRLDSAQAWLTALQKKQERSTDDALELEDFLVKALATAAQRVPSVNASFMGSSIREYANVNVLVLPSDPNSMYRVIPNAQAIGLREIHRIRTGGGSEQTRENDATDLGTIGFSLNTHVLQEMAIIIPPHAAIVVFGKPDQRVIAGSNGTFEIGTFALVTASFDHRVVDGAVGAQFMAHLAEYTRDPLSMLE</sequence>
<dbReference type="AlphaFoldDB" id="M1VE50"/>
<keyword evidence="4" id="KW-0012">Acyltransferase</keyword>
<protein>
    <recommendedName>
        <fullName evidence="4">Dihydrolipoamide acetyltransferase component of pyruvate dehydrogenase complex</fullName>
        <ecNumber evidence="4">2.3.1.-</ecNumber>
    </recommendedName>
</protein>
<evidence type="ECO:0000256" key="3">
    <source>
        <dbReference type="ARBA" id="ARBA00022946"/>
    </source>
</evidence>
<evidence type="ECO:0000313" key="9">
    <source>
        <dbReference type="Proteomes" id="UP000007014"/>
    </source>
</evidence>
<dbReference type="InterPro" id="IPR004167">
    <property type="entry name" value="PSBD"/>
</dbReference>
<feature type="domain" description="Peripheral subunit-binding (PSBD)" evidence="7">
    <location>
        <begin position="227"/>
        <end position="264"/>
    </location>
</feature>
<keyword evidence="2 4" id="KW-0450">Lipoyl</keyword>
<dbReference type="PROSITE" id="PS50968">
    <property type="entry name" value="BIOTINYL_LIPOYL"/>
    <property type="match status" value="1"/>
</dbReference>
<keyword evidence="4" id="KW-0808">Transferase</keyword>
<dbReference type="OMA" id="TMEFESF"/>
<dbReference type="Gene3D" id="4.10.320.10">
    <property type="entry name" value="E3-binding domain"/>
    <property type="match status" value="1"/>
</dbReference>
<dbReference type="SUPFAM" id="SSF51230">
    <property type="entry name" value="Single hybrid motif"/>
    <property type="match status" value="1"/>
</dbReference>
<comment type="cofactor">
    <cofactor evidence="4">
        <name>(R)-lipoate</name>
        <dbReference type="ChEBI" id="CHEBI:83088"/>
    </cofactor>
</comment>
<dbReference type="InterPro" id="IPR001078">
    <property type="entry name" value="2-oxoacid_DH_actylTfrase"/>
</dbReference>
<accession>M1VE50</accession>
<dbReference type="GO" id="GO:0016746">
    <property type="term" value="F:acyltransferase activity"/>
    <property type="evidence" value="ECO:0007669"/>
    <property type="project" value="UniProtKB-KW"/>
</dbReference>
<gene>
    <name evidence="8" type="ORF">CYME_CMN017C</name>
</gene>